<proteinExistence type="inferred from homology"/>
<dbReference type="Gene3D" id="1.10.10.10">
    <property type="entry name" value="Winged helix-like DNA-binding domain superfamily/Winged helix DNA-binding domain"/>
    <property type="match status" value="1"/>
</dbReference>
<dbReference type="GO" id="GO:0042602">
    <property type="term" value="F:riboflavin reductase (NADPH) activity"/>
    <property type="evidence" value="ECO:0007669"/>
    <property type="project" value="TreeGrafter"/>
</dbReference>
<name>A0A418WPH1_9SPHN</name>
<dbReference type="EMBL" id="QYUM01000002">
    <property type="protein sequence ID" value="RJF93121.1"/>
    <property type="molecule type" value="Genomic_DNA"/>
</dbReference>
<dbReference type="Pfam" id="PF01613">
    <property type="entry name" value="Flavin_Reduct"/>
    <property type="match status" value="1"/>
</dbReference>
<evidence type="ECO:0000313" key="4">
    <source>
        <dbReference type="EMBL" id="RJF93121.1"/>
    </source>
</evidence>
<dbReference type="SUPFAM" id="SSF50475">
    <property type="entry name" value="FMN-binding split barrel"/>
    <property type="match status" value="1"/>
</dbReference>
<dbReference type="Proteomes" id="UP000286100">
    <property type="component" value="Unassembled WGS sequence"/>
</dbReference>
<evidence type="ECO:0000259" key="3">
    <source>
        <dbReference type="SMART" id="SM00903"/>
    </source>
</evidence>
<keyword evidence="2" id="KW-0560">Oxidoreductase</keyword>
<gene>
    <name evidence="4" type="ORF">D3876_01775</name>
</gene>
<dbReference type="AlphaFoldDB" id="A0A418WPH1"/>
<dbReference type="Gene3D" id="2.30.110.10">
    <property type="entry name" value="Electron Transport, Fmn-binding Protein, Chain A"/>
    <property type="match status" value="1"/>
</dbReference>
<evidence type="ECO:0000256" key="2">
    <source>
        <dbReference type="ARBA" id="ARBA00023002"/>
    </source>
</evidence>
<protein>
    <submittedName>
        <fullName evidence="4">Flavin reductase</fullName>
    </submittedName>
</protein>
<dbReference type="InterPro" id="IPR050268">
    <property type="entry name" value="NADH-dep_flavin_reductase"/>
</dbReference>
<reference evidence="4 5" key="1">
    <citation type="submission" date="2018-09" db="EMBL/GenBank/DDBJ databases">
        <authorList>
            <person name="Zhu H."/>
        </authorList>
    </citation>
    <scope>NUCLEOTIDE SEQUENCE [LARGE SCALE GENOMIC DNA]</scope>
    <source>
        <strain evidence="4 5">K2R01-6</strain>
    </source>
</reference>
<dbReference type="SUPFAM" id="SSF46785">
    <property type="entry name" value="Winged helix' DNA-binding domain"/>
    <property type="match status" value="1"/>
</dbReference>
<dbReference type="PANTHER" id="PTHR30466:SF11">
    <property type="entry name" value="FLAVIN-DEPENDENT MONOOXYGENASE, REDUCTASE SUBUNIT HSAB"/>
    <property type="match status" value="1"/>
</dbReference>
<dbReference type="OrthoDB" id="9792858at2"/>
<feature type="domain" description="Flavin reductase like" evidence="3">
    <location>
        <begin position="14"/>
        <end position="157"/>
    </location>
</feature>
<keyword evidence="5" id="KW-1185">Reference proteome</keyword>
<dbReference type="GO" id="GO:0010181">
    <property type="term" value="F:FMN binding"/>
    <property type="evidence" value="ECO:0007669"/>
    <property type="project" value="InterPro"/>
</dbReference>
<evidence type="ECO:0000313" key="5">
    <source>
        <dbReference type="Proteomes" id="UP000286100"/>
    </source>
</evidence>
<dbReference type="InterPro" id="IPR012349">
    <property type="entry name" value="Split_barrel_FMN-bd"/>
</dbReference>
<dbReference type="InterPro" id="IPR036390">
    <property type="entry name" value="WH_DNA-bd_sf"/>
</dbReference>
<organism evidence="4 5">
    <name type="scientific">Sphingomonas cavernae</name>
    <dbReference type="NCBI Taxonomy" id="2320861"/>
    <lineage>
        <taxon>Bacteria</taxon>
        <taxon>Pseudomonadati</taxon>
        <taxon>Pseudomonadota</taxon>
        <taxon>Alphaproteobacteria</taxon>
        <taxon>Sphingomonadales</taxon>
        <taxon>Sphingomonadaceae</taxon>
        <taxon>Sphingomonas</taxon>
    </lineage>
</organism>
<dbReference type="SMART" id="SM00903">
    <property type="entry name" value="Flavin_Reduct"/>
    <property type="match status" value="1"/>
</dbReference>
<dbReference type="InterPro" id="IPR002563">
    <property type="entry name" value="Flavin_Rdtase-like_dom"/>
</dbReference>
<accession>A0A418WPH1</accession>
<dbReference type="InterPro" id="IPR036388">
    <property type="entry name" value="WH-like_DNA-bd_sf"/>
</dbReference>
<comment type="similarity">
    <text evidence="1">Belongs to the non-flavoprotein flavin reductase family.</text>
</comment>
<comment type="caution">
    <text evidence="4">The sequence shown here is derived from an EMBL/GenBank/DDBJ whole genome shotgun (WGS) entry which is preliminary data.</text>
</comment>
<dbReference type="PANTHER" id="PTHR30466">
    <property type="entry name" value="FLAVIN REDUCTASE"/>
    <property type="match status" value="1"/>
</dbReference>
<evidence type="ECO:0000256" key="1">
    <source>
        <dbReference type="ARBA" id="ARBA00008898"/>
    </source>
</evidence>
<dbReference type="RefSeq" id="WP_119759400.1">
    <property type="nucleotide sequence ID" value="NZ_QYUM01000002.1"/>
</dbReference>
<sequence>MTANPDSRAFRDALGSFATGVTIVTATDAEGRDVGLTASSFNSVSLDPPMILWSLARSSQSMAAFREAAHFAVHILAADQDPLSNRFAKSGTDKFADVPIERGEGGVPLLTGCSARFECRTAYQYEGGDHIIFVGEVTRFDRYERPPLIFHGGRYALAARKAQALSAGGAIEQPAGSFGEDFLGYLLGRAHFQLYARMQASLGAHGLDAWDHFILSVLGIGDGRSIAEIEAVIGYTGAHATPERVRSLAARGILSADPDGGRLWLTEQGRKTLVELTAAAKAAEEDALGAFDENETALLKHLLKHVIRSTDPGLPDPWLATAEQGA</sequence>